<dbReference type="Pfam" id="PF07715">
    <property type="entry name" value="Plug"/>
    <property type="match status" value="1"/>
</dbReference>
<keyword evidence="6" id="KW-0675">Receptor</keyword>
<gene>
    <name evidence="6" type="ORF">H8B19_06920</name>
</gene>
<dbReference type="Gene3D" id="2.40.170.20">
    <property type="entry name" value="TonB-dependent receptor, beta-barrel domain"/>
    <property type="match status" value="1"/>
</dbReference>
<dbReference type="NCBIfam" id="TIGR01782">
    <property type="entry name" value="TonB-Xanth-Caul"/>
    <property type="match status" value="1"/>
</dbReference>
<dbReference type="InterPro" id="IPR012910">
    <property type="entry name" value="Plug_dom"/>
</dbReference>
<feature type="domain" description="TonB-dependent receptor plug" evidence="5">
    <location>
        <begin position="56"/>
        <end position="159"/>
    </location>
</feature>
<name>A0A8J6ITG7_9ALTE</name>
<dbReference type="SUPFAM" id="SSF56935">
    <property type="entry name" value="Porins"/>
    <property type="match status" value="1"/>
</dbReference>
<evidence type="ECO:0000259" key="5">
    <source>
        <dbReference type="Pfam" id="PF07715"/>
    </source>
</evidence>
<evidence type="ECO:0000256" key="1">
    <source>
        <dbReference type="ARBA" id="ARBA00004442"/>
    </source>
</evidence>
<dbReference type="RefSeq" id="WP_186506072.1">
    <property type="nucleotide sequence ID" value="NZ_JACNEP010000004.1"/>
</dbReference>
<keyword evidence="7" id="KW-1185">Reference proteome</keyword>
<comment type="caution">
    <text evidence="6">The sequence shown here is derived from an EMBL/GenBank/DDBJ whole genome shotgun (WGS) entry which is preliminary data.</text>
</comment>
<organism evidence="6 7">
    <name type="scientific">Neptunicella marina</name>
    <dbReference type="NCBI Taxonomy" id="2125989"/>
    <lineage>
        <taxon>Bacteria</taxon>
        <taxon>Pseudomonadati</taxon>
        <taxon>Pseudomonadota</taxon>
        <taxon>Gammaproteobacteria</taxon>
        <taxon>Alteromonadales</taxon>
        <taxon>Alteromonadaceae</taxon>
        <taxon>Neptunicella</taxon>
    </lineage>
</organism>
<dbReference type="EMBL" id="JACNEP010000004">
    <property type="protein sequence ID" value="MBC3765602.1"/>
    <property type="molecule type" value="Genomic_DNA"/>
</dbReference>
<dbReference type="InterPro" id="IPR010104">
    <property type="entry name" value="TonB_rcpt_bac"/>
</dbReference>
<feature type="signal peptide" evidence="4">
    <location>
        <begin position="1"/>
        <end position="27"/>
    </location>
</feature>
<keyword evidence="4" id="KW-0732">Signal</keyword>
<sequence>MMNKTAFKPALISLAVASACYSGLAISQEQNNNNDEVEVISVKGMRGSLIRSQAIKMDNTSIVEAISAEDIGKLPDSSIAESLARLPGLAGERRNGRTSGISVRGFKEDYVGTTLNGRELLGIGDNRGVEYDLYPSEMMTGAVIYKTPDATLAAMGIGGTVDLQTARPLNSAPTLTLNASAETNSLDSPNPDYSSNGHRYALSFSDKFADDTVGLAVTIATTESPLSERQFSAWGYSQSGPNGEYQPDGHGTFARSSVLERDTISAVFQYAPSDKFNMVVDALHIDFTDGGIQRGFIEALPAGTQDSIDGNIVTSGTTSGWHSTIRHDPVIKEGTLKSFGLNLEYHVNDSLELNFDMAMSETDKSDLRGESYSGVGRSGLLSQGDKTIRSWELTDKGLMFTDNNIDFSDYGIIKLAGTQSWGGSMAPLTEINELAASLDPALAQKDADGNSLFSYVNAQDGFNNKAIFGEELDTYRLDGKYTFADGWISSITAGLMYKTRSKFKENYGEFATAPQFPLDGPIPESARRGVADLTWAGLGYIVAYDAQELYDTGYYKTYSAFDLETDRIADTYTIDEKITTAFVKADIESEVGGIPVIGNMGLQVIRTDQSSTGFDGVTGPDKFVIRTAVEGGDTYTKVLPSVNLTFDLEDGHYARVAASKTISRARFDYLKPGRSIKYKFNVVEAIETQDPAKGPWEATSGNPTLRPLESNNLDVAYDWYYEDDGFISAAIYYKDLVNWHRAGQELIDFTPYYIEDLHFARDSEGVIYKPQLFQGYSKYKEDGLTGSVKGIELQASIPLRVLHKSLDGFGVVMSGSYNDGKLEDDGKVPGMSKNVYSFTGYYENEGFEFRIAATKRSEFESEERGGSNTLSVVNRQPVTLVDAQVSYDFAESSIDYLKGLKVSLQGINLTEENDINTLADQPELVTKSQIFGSSYILNVNYSF</sequence>
<evidence type="ECO:0000313" key="6">
    <source>
        <dbReference type="EMBL" id="MBC3765602.1"/>
    </source>
</evidence>
<dbReference type="AlphaFoldDB" id="A0A8J6ITG7"/>
<protein>
    <submittedName>
        <fullName evidence="6">TonB-dependent receptor</fullName>
    </submittedName>
</protein>
<dbReference type="PANTHER" id="PTHR40980">
    <property type="entry name" value="PLUG DOMAIN-CONTAINING PROTEIN"/>
    <property type="match status" value="1"/>
</dbReference>
<dbReference type="Gene3D" id="2.170.130.10">
    <property type="entry name" value="TonB-dependent receptor, plug domain"/>
    <property type="match status" value="1"/>
</dbReference>
<proteinExistence type="predicted"/>
<evidence type="ECO:0000256" key="4">
    <source>
        <dbReference type="SAM" id="SignalP"/>
    </source>
</evidence>
<reference evidence="6" key="2">
    <citation type="submission" date="2020-08" db="EMBL/GenBank/DDBJ databases">
        <authorList>
            <person name="Lai Q."/>
        </authorList>
    </citation>
    <scope>NUCLEOTIDE SEQUENCE</scope>
    <source>
        <strain evidence="6">S27-2</strain>
    </source>
</reference>
<dbReference type="GO" id="GO:0009279">
    <property type="term" value="C:cell outer membrane"/>
    <property type="evidence" value="ECO:0007669"/>
    <property type="project" value="UniProtKB-SubCell"/>
</dbReference>
<evidence type="ECO:0000313" key="7">
    <source>
        <dbReference type="Proteomes" id="UP000601768"/>
    </source>
</evidence>
<accession>A0A8J6ITG7</accession>
<dbReference type="InterPro" id="IPR037066">
    <property type="entry name" value="Plug_dom_sf"/>
</dbReference>
<dbReference type="PANTHER" id="PTHR40980:SF3">
    <property type="entry name" value="TONB-DEPENDENT RECEPTOR-LIKE BETA-BARREL DOMAIN-CONTAINING PROTEIN"/>
    <property type="match status" value="1"/>
</dbReference>
<feature type="chain" id="PRO_5035203690" evidence="4">
    <location>
        <begin position="28"/>
        <end position="943"/>
    </location>
</feature>
<dbReference type="InterPro" id="IPR036942">
    <property type="entry name" value="Beta-barrel_TonB_sf"/>
</dbReference>
<dbReference type="PROSITE" id="PS51257">
    <property type="entry name" value="PROKAR_LIPOPROTEIN"/>
    <property type="match status" value="1"/>
</dbReference>
<keyword evidence="2" id="KW-0472">Membrane</keyword>
<dbReference type="Proteomes" id="UP000601768">
    <property type="component" value="Unassembled WGS sequence"/>
</dbReference>
<comment type="subcellular location">
    <subcellularLocation>
        <location evidence="1">Cell outer membrane</location>
    </subcellularLocation>
</comment>
<reference evidence="6" key="1">
    <citation type="journal article" date="2018" name="Int. J. Syst. Evol. Microbiol.">
        <title>Neptunicella marina gen. nov., sp. nov., isolated from surface seawater.</title>
        <authorList>
            <person name="Liu X."/>
            <person name="Lai Q."/>
            <person name="Du Y."/>
            <person name="Zhang X."/>
            <person name="Liu Z."/>
            <person name="Sun F."/>
            <person name="Shao Z."/>
        </authorList>
    </citation>
    <scope>NUCLEOTIDE SEQUENCE</scope>
    <source>
        <strain evidence="6">S27-2</strain>
    </source>
</reference>
<keyword evidence="3" id="KW-0998">Cell outer membrane</keyword>
<evidence type="ECO:0000256" key="2">
    <source>
        <dbReference type="ARBA" id="ARBA00023136"/>
    </source>
</evidence>
<evidence type="ECO:0000256" key="3">
    <source>
        <dbReference type="ARBA" id="ARBA00023237"/>
    </source>
</evidence>